<evidence type="ECO:0000256" key="10">
    <source>
        <dbReference type="SAM" id="SignalP"/>
    </source>
</evidence>
<keyword evidence="2 8" id="KW-0813">Transport</keyword>
<gene>
    <name evidence="13" type="ORF">FJY68_09980</name>
</gene>
<keyword evidence="10" id="KW-0732">Signal</keyword>
<organism evidence="13 14">
    <name type="scientific">candidate division WOR-3 bacterium</name>
    <dbReference type="NCBI Taxonomy" id="2052148"/>
    <lineage>
        <taxon>Bacteria</taxon>
        <taxon>Bacteria division WOR-3</taxon>
    </lineage>
</organism>
<dbReference type="PROSITE" id="PS52016">
    <property type="entry name" value="TONB_DEPENDENT_REC_3"/>
    <property type="match status" value="1"/>
</dbReference>
<evidence type="ECO:0000256" key="9">
    <source>
        <dbReference type="RuleBase" id="RU003357"/>
    </source>
</evidence>
<dbReference type="CDD" id="cd01347">
    <property type="entry name" value="ligand_gated_channel"/>
    <property type="match status" value="1"/>
</dbReference>
<dbReference type="InterPro" id="IPR039426">
    <property type="entry name" value="TonB-dep_rcpt-like"/>
</dbReference>
<dbReference type="Gene3D" id="2.170.130.10">
    <property type="entry name" value="TonB-dependent receptor, plug domain"/>
    <property type="match status" value="1"/>
</dbReference>
<evidence type="ECO:0000256" key="2">
    <source>
        <dbReference type="ARBA" id="ARBA00022448"/>
    </source>
</evidence>
<dbReference type="InterPro" id="IPR012910">
    <property type="entry name" value="Plug_dom"/>
</dbReference>
<keyword evidence="13" id="KW-0675">Receptor</keyword>
<reference evidence="13" key="1">
    <citation type="submission" date="2019-03" db="EMBL/GenBank/DDBJ databases">
        <title>Lake Tanganyika Metagenome-Assembled Genomes (MAGs).</title>
        <authorList>
            <person name="Tran P."/>
        </authorList>
    </citation>
    <scope>NUCLEOTIDE SEQUENCE</scope>
    <source>
        <strain evidence="13">K_DeepCast_150m_m2_040</strain>
    </source>
</reference>
<comment type="caution">
    <text evidence="13">The sequence shown here is derived from an EMBL/GenBank/DDBJ whole genome shotgun (WGS) entry which is preliminary data.</text>
</comment>
<dbReference type="Proteomes" id="UP000779900">
    <property type="component" value="Unassembled WGS sequence"/>
</dbReference>
<dbReference type="Pfam" id="PF13620">
    <property type="entry name" value="CarboxypepD_reg"/>
    <property type="match status" value="1"/>
</dbReference>
<dbReference type="PANTHER" id="PTHR30069:SF57">
    <property type="entry name" value="TONB-DEPENDENT RECEPTOR"/>
    <property type="match status" value="1"/>
</dbReference>
<evidence type="ECO:0000313" key="13">
    <source>
        <dbReference type="EMBL" id="MBM3332156.1"/>
    </source>
</evidence>
<dbReference type="GO" id="GO:0015344">
    <property type="term" value="F:siderophore uptake transmembrane transporter activity"/>
    <property type="evidence" value="ECO:0007669"/>
    <property type="project" value="TreeGrafter"/>
</dbReference>
<dbReference type="InterPro" id="IPR013784">
    <property type="entry name" value="Carb-bd-like_fold"/>
</dbReference>
<accession>A0A938BQG6</accession>
<evidence type="ECO:0000256" key="8">
    <source>
        <dbReference type="PROSITE-ProRule" id="PRU01360"/>
    </source>
</evidence>
<keyword evidence="3 8" id="KW-1134">Transmembrane beta strand</keyword>
<evidence type="ECO:0000259" key="12">
    <source>
        <dbReference type="Pfam" id="PF07715"/>
    </source>
</evidence>
<dbReference type="AlphaFoldDB" id="A0A938BQG6"/>
<feature type="chain" id="PRO_5037419934" evidence="10">
    <location>
        <begin position="23"/>
        <end position="719"/>
    </location>
</feature>
<feature type="domain" description="TonB-dependent receptor plug" evidence="12">
    <location>
        <begin position="128"/>
        <end position="230"/>
    </location>
</feature>
<dbReference type="InterPro" id="IPR000531">
    <property type="entry name" value="Beta-barrel_TonB"/>
</dbReference>
<dbReference type="SUPFAM" id="SSF49452">
    <property type="entry name" value="Starch-binding domain-like"/>
    <property type="match status" value="1"/>
</dbReference>
<evidence type="ECO:0000313" key="14">
    <source>
        <dbReference type="Proteomes" id="UP000779900"/>
    </source>
</evidence>
<keyword evidence="7 8" id="KW-0998">Cell outer membrane</keyword>
<evidence type="ECO:0000256" key="4">
    <source>
        <dbReference type="ARBA" id="ARBA00022692"/>
    </source>
</evidence>
<dbReference type="InterPro" id="IPR036942">
    <property type="entry name" value="Beta-barrel_TonB_sf"/>
</dbReference>
<dbReference type="InterPro" id="IPR037066">
    <property type="entry name" value="Plug_dom_sf"/>
</dbReference>
<evidence type="ECO:0000256" key="5">
    <source>
        <dbReference type="ARBA" id="ARBA00023077"/>
    </source>
</evidence>
<feature type="signal peptide" evidence="10">
    <location>
        <begin position="1"/>
        <end position="22"/>
    </location>
</feature>
<dbReference type="Gene3D" id="2.60.40.1120">
    <property type="entry name" value="Carboxypeptidase-like, regulatory domain"/>
    <property type="match status" value="1"/>
</dbReference>
<comment type="similarity">
    <text evidence="8 9">Belongs to the TonB-dependent receptor family.</text>
</comment>
<evidence type="ECO:0000256" key="7">
    <source>
        <dbReference type="ARBA" id="ARBA00023237"/>
    </source>
</evidence>
<evidence type="ECO:0000259" key="11">
    <source>
        <dbReference type="Pfam" id="PF00593"/>
    </source>
</evidence>
<keyword evidence="6 8" id="KW-0472">Membrane</keyword>
<dbReference type="Gene3D" id="2.40.170.20">
    <property type="entry name" value="TonB-dependent receptor, beta-barrel domain"/>
    <property type="match status" value="1"/>
</dbReference>
<dbReference type="Pfam" id="PF07715">
    <property type="entry name" value="Plug"/>
    <property type="match status" value="1"/>
</dbReference>
<evidence type="ECO:0000256" key="6">
    <source>
        <dbReference type="ARBA" id="ARBA00023136"/>
    </source>
</evidence>
<evidence type="ECO:0000256" key="1">
    <source>
        <dbReference type="ARBA" id="ARBA00004571"/>
    </source>
</evidence>
<keyword evidence="4 8" id="KW-0812">Transmembrane</keyword>
<evidence type="ECO:0000256" key="3">
    <source>
        <dbReference type="ARBA" id="ARBA00022452"/>
    </source>
</evidence>
<comment type="subcellular location">
    <subcellularLocation>
        <location evidence="1 8">Cell outer membrane</location>
        <topology evidence="1 8">Multi-pass membrane protein</topology>
    </subcellularLocation>
</comment>
<proteinExistence type="inferred from homology"/>
<protein>
    <submittedName>
        <fullName evidence="13">TonB-dependent receptor</fullName>
    </submittedName>
</protein>
<feature type="domain" description="TonB-dependent receptor-like beta-barrel" evidence="11">
    <location>
        <begin position="371"/>
        <end position="687"/>
    </location>
</feature>
<dbReference type="EMBL" id="VGIR01000064">
    <property type="protein sequence ID" value="MBM3332156.1"/>
    <property type="molecule type" value="Genomic_DNA"/>
</dbReference>
<dbReference type="GO" id="GO:0009279">
    <property type="term" value="C:cell outer membrane"/>
    <property type="evidence" value="ECO:0007669"/>
    <property type="project" value="UniProtKB-SubCell"/>
</dbReference>
<dbReference type="PANTHER" id="PTHR30069">
    <property type="entry name" value="TONB-DEPENDENT OUTER MEMBRANE RECEPTOR"/>
    <property type="match status" value="1"/>
</dbReference>
<sequence length="719" mass="76590">MRCPELTGILAGLLLVLNAASAAGYGAISGKVLDANNGEPVAGANVVLEQTELGGATDACGCLEISRVPAGAYSATASAIGYAPVTHRVTVTAGEVAIQDFRLEPAAVPMPGVEVSAPAAEKLLGDRAAAAEVVSSKDIEAKGAVNLQEALKCEAGVRVSSCCPSSNAAEVQIQGLPGKYTQVVIDGLPTVTDLGCNYGLPFVASAEIERLEISKGPGTMQYGSDAFGGVVNVVTKSLARNGGSVVAEVGTFGTMNVSATVGAKIDELEASAVLSKNRTSASDVNGDGISDYAQSDRAAFSAKLRRQFGSRLVVGLGGSYWADERHGGSLDRIAGRAQVGAYENPNLTSWAPAFSLDWQPGSTSSFSGRGTYSNYRQRVFSDEKWFTAYEDVVYGEVQYVQMLPWNQRLAATLSNRYQNLAENTRLGTKSVNNLGLAVEDELSLGRFGIAGRARLDQHSELGPRVTPNGAVVFRPGGGFTLRATYGAGYKAPPSFSKVTHFCLEEGLFTVLQNPDLRPERSRGANLSAEYRSADLSVATSLFRTDIEDMITDSLVSRDSVSGVWRYQHVNRGAVATQGLELSAAFRPARGLSLRLGYQLLDARDKLRRDRLPYRSVHSGNWQAIYAFSRLQLDLVLSGEYVGSMPTQRFDGDSLVAGPASPAYTTWNCRVSKDLGAGYSVFLAANNLLDFVQDDWLAEDVPLWGPSRGRYLMAGLKLTF</sequence>
<name>A0A938BQG6_UNCW3</name>
<dbReference type="GO" id="GO:0044718">
    <property type="term" value="P:siderophore transmembrane transport"/>
    <property type="evidence" value="ECO:0007669"/>
    <property type="project" value="TreeGrafter"/>
</dbReference>
<dbReference type="SUPFAM" id="SSF56935">
    <property type="entry name" value="Porins"/>
    <property type="match status" value="1"/>
</dbReference>
<keyword evidence="5 9" id="KW-0798">TonB box</keyword>
<dbReference type="GO" id="GO:0030246">
    <property type="term" value="F:carbohydrate binding"/>
    <property type="evidence" value="ECO:0007669"/>
    <property type="project" value="InterPro"/>
</dbReference>
<dbReference type="Pfam" id="PF00593">
    <property type="entry name" value="TonB_dep_Rec_b-barrel"/>
    <property type="match status" value="1"/>
</dbReference>